<proteinExistence type="predicted"/>
<dbReference type="EMBL" id="ACKU01000020">
    <property type="protein sequence ID" value="EER74465.1"/>
    <property type="molecule type" value="Genomic_DNA"/>
</dbReference>
<accession>C5RBJ1</accession>
<protein>
    <submittedName>
        <fullName evidence="1">Uncharacterized protein</fullName>
    </submittedName>
</protein>
<keyword evidence="2" id="KW-1185">Reference proteome</keyword>
<organism evidence="1 2">
    <name type="scientific">Weissella paramesenteroides ATCC 33313</name>
    <dbReference type="NCBI Taxonomy" id="585506"/>
    <lineage>
        <taxon>Bacteria</taxon>
        <taxon>Bacillati</taxon>
        <taxon>Bacillota</taxon>
        <taxon>Bacilli</taxon>
        <taxon>Lactobacillales</taxon>
        <taxon>Lactobacillaceae</taxon>
        <taxon>Weissella</taxon>
    </lineage>
</organism>
<dbReference type="Proteomes" id="UP000004528">
    <property type="component" value="Unassembled WGS sequence"/>
</dbReference>
<evidence type="ECO:0000313" key="2">
    <source>
        <dbReference type="Proteomes" id="UP000004528"/>
    </source>
</evidence>
<evidence type="ECO:0000313" key="1">
    <source>
        <dbReference type="EMBL" id="EER74465.1"/>
    </source>
</evidence>
<sequence length="40" mass="4611">MIISILNNFLDLVVKFNEFVAGALRTRKIQVTDFSFTYVS</sequence>
<gene>
    <name evidence="1" type="ORF">HMPREF0877_1337</name>
</gene>
<comment type="caution">
    <text evidence="1">The sequence shown here is derived from an EMBL/GenBank/DDBJ whole genome shotgun (WGS) entry which is preliminary data.</text>
</comment>
<dbReference type="HOGENOM" id="CLU_3298615_0_0_9"/>
<name>C5RBJ1_WEIPA</name>
<reference evidence="1 2" key="1">
    <citation type="submission" date="2009-04" db="EMBL/GenBank/DDBJ databases">
        <authorList>
            <person name="Qin X."/>
            <person name="Bachman B."/>
            <person name="Battles P."/>
            <person name="Bell A."/>
            <person name="Bess C."/>
            <person name="Bickham C."/>
            <person name="Chaboub L."/>
            <person name="Chen D."/>
            <person name="Coyle M."/>
            <person name="Deiros D.R."/>
            <person name="Dinh H."/>
            <person name="Forbes L."/>
            <person name="Fowler G."/>
            <person name="Francisco L."/>
            <person name="Fu Q."/>
            <person name="Gubbala S."/>
            <person name="Hale W."/>
            <person name="Han Y."/>
            <person name="Hemphill L."/>
            <person name="Highlander S.K."/>
            <person name="Hirani K."/>
            <person name="Hogues M."/>
            <person name="Jackson L."/>
            <person name="Jakkamsetti A."/>
            <person name="Javaid M."/>
            <person name="Jiang H."/>
            <person name="Korchina V."/>
            <person name="Kovar C."/>
            <person name="Lara F."/>
            <person name="Lee S."/>
            <person name="Mata R."/>
            <person name="Mathew T."/>
            <person name="Moen C."/>
            <person name="Morales K."/>
            <person name="Munidasa M."/>
            <person name="Nazareth L."/>
            <person name="Ngo R."/>
            <person name="Nguyen L."/>
            <person name="Okwuonu G."/>
            <person name="Ongeri F."/>
            <person name="Patil S."/>
            <person name="Petrosino J."/>
            <person name="Pham C."/>
            <person name="Pham P."/>
            <person name="Pu L.-L."/>
            <person name="Puazo M."/>
            <person name="Raj R."/>
            <person name="Reid J."/>
            <person name="Rouhana J."/>
            <person name="Saada N."/>
            <person name="Shang Y."/>
            <person name="Simmons D."/>
            <person name="Thornton R."/>
            <person name="Warren J."/>
            <person name="Weissenberger G."/>
            <person name="Zhang J."/>
            <person name="Zhang L."/>
            <person name="Zhou C."/>
            <person name="Zhu D."/>
            <person name="Muzny D."/>
            <person name="Worley K."/>
            <person name="Gibbs R."/>
        </authorList>
    </citation>
    <scope>NUCLEOTIDE SEQUENCE [LARGE SCALE GENOMIC DNA]</scope>
    <source>
        <strain evidence="1 2">ATCC 33313</strain>
    </source>
</reference>
<dbReference type="AlphaFoldDB" id="C5RBJ1"/>